<evidence type="ECO:0000313" key="2">
    <source>
        <dbReference type="Proteomes" id="UP000643810"/>
    </source>
</evidence>
<reference evidence="1 2" key="1">
    <citation type="submission" date="2020-08" db="EMBL/GenBank/DDBJ databases">
        <title>Genome public.</title>
        <authorList>
            <person name="Liu C."/>
            <person name="Sun Q."/>
        </authorList>
    </citation>
    <scope>NUCLEOTIDE SEQUENCE [LARGE SCALE GENOMIC DNA]</scope>
    <source>
        <strain evidence="1 2">NSJ-9</strain>
    </source>
</reference>
<dbReference type="Proteomes" id="UP000643810">
    <property type="component" value="Unassembled WGS sequence"/>
</dbReference>
<dbReference type="RefSeq" id="WP_186853560.1">
    <property type="nucleotide sequence ID" value="NZ_JACOPG010000001.1"/>
</dbReference>
<dbReference type="InterPro" id="IPR003772">
    <property type="entry name" value="YceD"/>
</dbReference>
<evidence type="ECO:0000313" key="1">
    <source>
        <dbReference type="EMBL" id="MBC5685036.1"/>
    </source>
</evidence>
<protein>
    <submittedName>
        <fullName evidence="1">DUF177 domain-containing protein</fullName>
    </submittedName>
</protein>
<comment type="caution">
    <text evidence="1">The sequence shown here is derived from an EMBL/GenBank/DDBJ whole genome shotgun (WGS) entry which is preliminary data.</text>
</comment>
<organism evidence="1 2">
    <name type="scientific">Roseburia lenta</name>
    <dbReference type="NCBI Taxonomy" id="2763061"/>
    <lineage>
        <taxon>Bacteria</taxon>
        <taxon>Bacillati</taxon>
        <taxon>Bacillota</taxon>
        <taxon>Clostridia</taxon>
        <taxon>Lachnospirales</taxon>
        <taxon>Lachnospiraceae</taxon>
        <taxon>Roseburia</taxon>
    </lineage>
</organism>
<gene>
    <name evidence="1" type="ORF">H8R94_00175</name>
</gene>
<sequence>MKFDILDVISTADKKREIPVTTEMSEVSVSGGRFPITDIKPFSICLTNDNNKQLLISGDTTLDVVVPCDRCLSDVDVTLRIAIDRKVMLADGHVQFAEDEENTFLEEHELDVDRLIYDEILVNWPTKVLCKDDCKGICPVCGQNLNQQDCGCDRQVIDPRMAKFQDIFNEFKEV</sequence>
<dbReference type="Pfam" id="PF02620">
    <property type="entry name" value="YceD"/>
    <property type="match status" value="1"/>
</dbReference>
<dbReference type="PANTHER" id="PTHR34374:SF1">
    <property type="entry name" value="LARGE RIBOSOMAL RNA SUBUNIT ACCUMULATION PROTEIN YCED HOMOLOG 1, CHLOROPLASTIC"/>
    <property type="match status" value="1"/>
</dbReference>
<name>A0ABR7GE36_9FIRM</name>
<proteinExistence type="predicted"/>
<dbReference type="EMBL" id="JACOPG010000001">
    <property type="protein sequence ID" value="MBC5685036.1"/>
    <property type="molecule type" value="Genomic_DNA"/>
</dbReference>
<dbReference type="PANTHER" id="PTHR34374">
    <property type="entry name" value="LARGE RIBOSOMAL RNA SUBUNIT ACCUMULATION PROTEIN YCED HOMOLOG 1, CHLOROPLASTIC"/>
    <property type="match status" value="1"/>
</dbReference>
<keyword evidence="2" id="KW-1185">Reference proteome</keyword>
<accession>A0ABR7GE36</accession>